<evidence type="ECO:0000256" key="2">
    <source>
        <dbReference type="ARBA" id="ARBA00022803"/>
    </source>
</evidence>
<evidence type="ECO:0000256" key="4">
    <source>
        <dbReference type="SAM" id="MobiDB-lite"/>
    </source>
</evidence>
<gene>
    <name evidence="5" type="primary">FGENESH: predicted gene_8.404</name>
    <name evidence="5" type="ORF">BN2166_0045490</name>
</gene>
<feature type="repeat" description="TPR" evidence="3">
    <location>
        <begin position="776"/>
        <end position="809"/>
    </location>
</feature>
<evidence type="ECO:0000313" key="5">
    <source>
        <dbReference type="EMBL" id="CTR08688.1"/>
    </source>
</evidence>
<dbReference type="InterPro" id="IPR047150">
    <property type="entry name" value="SGT"/>
</dbReference>
<protein>
    <submittedName>
        <fullName evidence="5">BY PROTMAP: gi|342321487|gb|EGU13420.1| Proteophosphoglycan 5 [Rhodotorula glutinis ATCC 204091]</fullName>
    </submittedName>
</protein>
<evidence type="ECO:0000256" key="3">
    <source>
        <dbReference type="PROSITE-ProRule" id="PRU00339"/>
    </source>
</evidence>
<dbReference type="SUPFAM" id="SSF48452">
    <property type="entry name" value="TPR-like"/>
    <property type="match status" value="2"/>
</dbReference>
<feature type="repeat" description="TPR" evidence="3">
    <location>
        <begin position="167"/>
        <end position="200"/>
    </location>
</feature>
<evidence type="ECO:0000256" key="1">
    <source>
        <dbReference type="ARBA" id="ARBA00022737"/>
    </source>
</evidence>
<sequence length="1324" mass="148164">MFWRKRTAEVELGDVKNTLLCSSPPHIASLLLSPLLELRWVHLGTFCGLSTTRKDGDFEGRRWLEARSWAAEAHVSATGLSTPSHPPALFLPPEMADAFKTQGNTAFAAQNWNKAIDCWTKAIKKEKDAVALASLYSNRSAAYLKVSKYDAALRDAEEAVLKRPTWSKAKARMAEVYARQQIFDLAKSSYERAIELAEDDATRERYQSSLKTTKEAEEKAKSKNAYEGESFQRASSFENYFLTRMNRAILNGTYTLNRTRGMALSVSAAENCQSGLQTLEENVMRTPDGQLMFRAFTTGLADLCECLITDESAFFLPRGEDPQFPLVSKIQHVIMNELQSANSLKYFQNAVWSAREIVADLDKRLATETRQDIRRAVSTIIRGRVVSAGLLGFDKDQRGGAVRELKLALAVLEEGNRKWADVPFDERGNTFRPTFVRNVRVALLKALLAAHRDLKTVAAQRVYKLSDIEDLANQIIRAYPNWEAYSALGYVYGQRAGVPLKDIKPRKYAFADLAHAKKAAEFYDKATAIMEAEAPDWHHRRFMLWHALYWHLRAGGLSVREMRSRYNTAKQVSEEAERFFVEVNGVASYGEPRKFSEIQLDSINQNMRKPPPGVTDRSILKPIPTLNCRGLPRSINYQQLLDREEFERLPGDVDAIDSSSSRSPHAWIVNVVVNVLIPHQFAGKEGPSSMSRASRGSWTTMDTSLEDIKNKANAAYSKKNWQEAVALFGQAVDLEQAGPAKATLLAKRSAAYVRLENFESAHTDAALAASADPTSPLAQARIAEACIKLKDYEGAEQAYDRAIQLSPEGAARKRYKDAQKSAQRASRHEAAQTRQAPPPAPTPAPPRSIPSHTSSARNPRTAPPSAYSSTPRYQSARLQIYRPGTSWWDRVAAAVEKEGFKPESGGGVEVALAAWEVCEEGFARLHESVSQVQVAGMLQVTTSDNSPLVAFAECILTMDDAFHLTASPFGDMPPLTKISTLIEQQSRQGHLLKYIERKQGYSARQSIDDLTARLKTESRSDIRTLTASLILGRIFGSFVLFEMGSYSEAIEGWRNVLDLLEAGNAVWAHEALEERGKVFSPTILRGVRVALMNTIMVGHGKATTDSERCKFKLDEMEDLANDVLDEFLPDSLLAGKPPVYRTAWEASFLAYCLGYAYRAEAPLRDMRMGVPAIADLDAAREVSDWYDAATSAMPFDWWEKRTILWAGLRMRLYAGGWSVQELLDRVEEAKRVDEFASRFFGPGPSPNHARDLVLYCVEACDDSLRMAAQPTYSGPKLTRQSTIKPVPRLWCSPGFDRNTVLTKEFWERPEMQGDIGCFDEYRMH</sequence>
<keyword evidence="2 3" id="KW-0802">TPR repeat</keyword>
<organism evidence="5 6">
    <name type="scientific">Rhodotorula toruloides</name>
    <name type="common">Yeast</name>
    <name type="synonym">Rhodosporidium toruloides</name>
    <dbReference type="NCBI Taxonomy" id="5286"/>
    <lineage>
        <taxon>Eukaryota</taxon>
        <taxon>Fungi</taxon>
        <taxon>Dikarya</taxon>
        <taxon>Basidiomycota</taxon>
        <taxon>Pucciniomycotina</taxon>
        <taxon>Microbotryomycetes</taxon>
        <taxon>Sporidiobolales</taxon>
        <taxon>Sporidiobolaceae</taxon>
        <taxon>Rhodotorula</taxon>
    </lineage>
</organism>
<dbReference type="GO" id="GO:0016020">
    <property type="term" value="C:membrane"/>
    <property type="evidence" value="ECO:0007669"/>
    <property type="project" value="TreeGrafter"/>
</dbReference>
<name>A0A0K3CI96_RHOTO</name>
<dbReference type="PANTHER" id="PTHR45831">
    <property type="entry name" value="LD24721P"/>
    <property type="match status" value="1"/>
</dbReference>
<dbReference type="GO" id="GO:0006620">
    <property type="term" value="P:post-translational protein targeting to endoplasmic reticulum membrane"/>
    <property type="evidence" value="ECO:0007669"/>
    <property type="project" value="TreeGrafter"/>
</dbReference>
<dbReference type="EMBL" id="CWKI01000008">
    <property type="protein sequence ID" value="CTR08688.1"/>
    <property type="molecule type" value="Genomic_DNA"/>
</dbReference>
<dbReference type="SMART" id="SM00028">
    <property type="entry name" value="TPR"/>
    <property type="match status" value="5"/>
</dbReference>
<dbReference type="PANTHER" id="PTHR45831:SF2">
    <property type="entry name" value="LD24721P"/>
    <property type="match status" value="1"/>
</dbReference>
<reference evidence="5 6" key="1">
    <citation type="submission" date="2015-07" db="EMBL/GenBank/DDBJ databases">
        <authorList>
            <person name="Cajimat M.N.B."/>
            <person name="Milazzo M.L."/>
            <person name="Fulhorst C.F."/>
        </authorList>
    </citation>
    <scope>NUCLEOTIDE SEQUENCE [LARGE SCALE GENOMIC DNA]</scope>
    <source>
        <strain evidence="5">Single colony</strain>
    </source>
</reference>
<keyword evidence="1" id="KW-0677">Repeat</keyword>
<accession>A0A0K3CI96</accession>
<dbReference type="InterPro" id="IPR011990">
    <property type="entry name" value="TPR-like_helical_dom_sf"/>
</dbReference>
<dbReference type="Proteomes" id="UP000199069">
    <property type="component" value="Unassembled WGS sequence"/>
</dbReference>
<feature type="compositionally biased region" description="Pro residues" evidence="4">
    <location>
        <begin position="836"/>
        <end position="848"/>
    </location>
</feature>
<feature type="region of interest" description="Disordered" evidence="4">
    <location>
        <begin position="810"/>
        <end position="871"/>
    </location>
</feature>
<dbReference type="InterPro" id="IPR019734">
    <property type="entry name" value="TPR_rpt"/>
</dbReference>
<evidence type="ECO:0000313" key="6">
    <source>
        <dbReference type="Proteomes" id="UP000199069"/>
    </source>
</evidence>
<dbReference type="Gene3D" id="1.25.40.10">
    <property type="entry name" value="Tetratricopeptide repeat domain"/>
    <property type="match status" value="2"/>
</dbReference>
<dbReference type="GO" id="GO:0060090">
    <property type="term" value="F:molecular adaptor activity"/>
    <property type="evidence" value="ECO:0007669"/>
    <property type="project" value="TreeGrafter"/>
</dbReference>
<dbReference type="PROSITE" id="PS50005">
    <property type="entry name" value="TPR"/>
    <property type="match status" value="2"/>
</dbReference>
<dbReference type="STRING" id="5286.A0A0K3CI96"/>
<keyword evidence="6" id="KW-1185">Reference proteome</keyword>
<proteinExistence type="predicted"/>
<dbReference type="GO" id="GO:0072380">
    <property type="term" value="C:TRC complex"/>
    <property type="evidence" value="ECO:0007669"/>
    <property type="project" value="TreeGrafter"/>
</dbReference>